<evidence type="ECO:0000256" key="5">
    <source>
        <dbReference type="ARBA" id="ARBA00022692"/>
    </source>
</evidence>
<evidence type="ECO:0000256" key="3">
    <source>
        <dbReference type="ARBA" id="ARBA00009620"/>
    </source>
</evidence>
<evidence type="ECO:0000256" key="8">
    <source>
        <dbReference type="ARBA" id="ARBA00023008"/>
    </source>
</evidence>
<accession>A0ABS2WEC4</accession>
<evidence type="ECO:0000256" key="9">
    <source>
        <dbReference type="ARBA" id="ARBA00023136"/>
    </source>
</evidence>
<dbReference type="NCBIfam" id="NF003465">
    <property type="entry name" value="PRK05089.1"/>
    <property type="match status" value="1"/>
</dbReference>
<evidence type="ECO:0000256" key="6">
    <source>
        <dbReference type="ARBA" id="ARBA00022968"/>
    </source>
</evidence>
<keyword evidence="5 10" id="KW-0812">Transmembrane</keyword>
<evidence type="ECO:0000256" key="2">
    <source>
        <dbReference type="ARBA" id="ARBA00004382"/>
    </source>
</evidence>
<sequence length="192" mass="21291">MNQLQQRNRSLLIKLLAGTVLMFGFGFLLVPLYDVFCDVTGLNGKLQNTGALTQEYKIDSKRKIRVQFLAVNNEAMPWRLRPEQAEISVHPGQMAQTAFLAFNPTERNMVAQAIPSVAPSEAAPYLHKVNCFCFEQQPLAAGEKRAMPLVFMVDDQLPNYISTITLSYTLFDITPESSPVSGIAVAPARSVL</sequence>
<name>A0ABS2WEC4_9GAMM</name>
<keyword evidence="8" id="KW-0186">Copper</keyword>
<evidence type="ECO:0000313" key="12">
    <source>
        <dbReference type="Proteomes" id="UP000760472"/>
    </source>
</evidence>
<dbReference type="Gene3D" id="2.60.370.10">
    <property type="entry name" value="Ctag/Cox11"/>
    <property type="match status" value="1"/>
</dbReference>
<evidence type="ECO:0000256" key="1">
    <source>
        <dbReference type="ARBA" id="ARBA00004007"/>
    </source>
</evidence>
<feature type="transmembrane region" description="Helical" evidence="10">
    <location>
        <begin position="12"/>
        <end position="33"/>
    </location>
</feature>
<keyword evidence="7 10" id="KW-1133">Transmembrane helix</keyword>
<dbReference type="SUPFAM" id="SSF110111">
    <property type="entry name" value="Ctag/Cox11"/>
    <property type="match status" value="1"/>
</dbReference>
<comment type="subcellular location">
    <subcellularLocation>
        <location evidence="2">Cell inner membrane</location>
        <topology evidence="2">Single-pass type II membrane protein</topology>
        <orientation evidence="2">Periplasmic side</orientation>
    </subcellularLocation>
</comment>
<dbReference type="PANTHER" id="PTHR21320">
    <property type="entry name" value="CYTOCHROME C OXIDASE ASSEMBLY PROTEIN COX11-RELATED"/>
    <property type="match status" value="1"/>
</dbReference>
<protein>
    <recommendedName>
        <fullName evidence="4">Cytochrome c oxidase assembly protein CtaG</fullName>
    </recommendedName>
</protein>
<organism evidence="11 12">
    <name type="scientific">Amphritea pacifica</name>
    <dbReference type="NCBI Taxonomy" id="2811233"/>
    <lineage>
        <taxon>Bacteria</taxon>
        <taxon>Pseudomonadati</taxon>
        <taxon>Pseudomonadota</taxon>
        <taxon>Gammaproteobacteria</taxon>
        <taxon>Oceanospirillales</taxon>
        <taxon>Oceanospirillaceae</taxon>
        <taxon>Amphritea</taxon>
    </lineage>
</organism>
<evidence type="ECO:0000256" key="7">
    <source>
        <dbReference type="ARBA" id="ARBA00022989"/>
    </source>
</evidence>
<proteinExistence type="inferred from homology"/>
<dbReference type="Pfam" id="PF04442">
    <property type="entry name" value="CtaG_Cox11"/>
    <property type="match status" value="1"/>
</dbReference>
<evidence type="ECO:0000313" key="11">
    <source>
        <dbReference type="EMBL" id="MBN0989692.1"/>
    </source>
</evidence>
<reference evidence="11 12" key="1">
    <citation type="submission" date="2021-02" db="EMBL/GenBank/DDBJ databases">
        <title>A novel species of genus Amphritea isolated from a fishpond in China.</title>
        <authorList>
            <person name="Lu H."/>
        </authorList>
    </citation>
    <scope>NUCLEOTIDE SEQUENCE [LARGE SCALE GENOMIC DNA]</scope>
    <source>
        <strain evidence="11 12">RP18W</strain>
    </source>
</reference>
<keyword evidence="12" id="KW-1185">Reference proteome</keyword>
<evidence type="ECO:0000256" key="10">
    <source>
        <dbReference type="SAM" id="Phobius"/>
    </source>
</evidence>
<comment type="similarity">
    <text evidence="3">Belongs to the COX11/CtaG family.</text>
</comment>
<dbReference type="PANTHER" id="PTHR21320:SF3">
    <property type="entry name" value="CYTOCHROME C OXIDASE ASSEMBLY PROTEIN COX11, MITOCHONDRIAL-RELATED"/>
    <property type="match status" value="1"/>
</dbReference>
<keyword evidence="9 10" id="KW-0472">Membrane</keyword>
<evidence type="ECO:0000256" key="4">
    <source>
        <dbReference type="ARBA" id="ARBA00015384"/>
    </source>
</evidence>
<comment type="caution">
    <text evidence="11">The sequence shown here is derived from an EMBL/GenBank/DDBJ whole genome shotgun (WGS) entry which is preliminary data.</text>
</comment>
<dbReference type="EMBL" id="JAFFZP010000049">
    <property type="protein sequence ID" value="MBN0989692.1"/>
    <property type="molecule type" value="Genomic_DNA"/>
</dbReference>
<comment type="function">
    <text evidence="1">Exerts its effect at some terminal stage of cytochrome c oxidase synthesis, probably by being involved in the insertion of the copper B into subunit I.</text>
</comment>
<keyword evidence="6" id="KW-0735">Signal-anchor</keyword>
<gene>
    <name evidence="11" type="ORF">JW498_20215</name>
</gene>
<dbReference type="InterPro" id="IPR023471">
    <property type="entry name" value="CtaG/Cox11_dom_sf"/>
</dbReference>
<dbReference type="Proteomes" id="UP000760472">
    <property type="component" value="Unassembled WGS sequence"/>
</dbReference>
<dbReference type="RefSeq" id="WP_205214437.1">
    <property type="nucleotide sequence ID" value="NZ_JAFFZP010000049.1"/>
</dbReference>
<dbReference type="InterPro" id="IPR007533">
    <property type="entry name" value="Cyt_c_oxidase_assmbl_CtaG"/>
</dbReference>
<dbReference type="PIRSF" id="PIRSF005413">
    <property type="entry name" value="COX11"/>
    <property type="match status" value="1"/>
</dbReference>